<evidence type="ECO:0000313" key="3">
    <source>
        <dbReference type="EMBL" id="OAQ35694.1"/>
    </source>
</evidence>
<keyword evidence="4" id="KW-1185">Reference proteome</keyword>
<name>A0A197KH62_9FUNG</name>
<feature type="transmembrane region" description="Helical" evidence="2">
    <location>
        <begin position="6"/>
        <end position="25"/>
    </location>
</feature>
<keyword evidence="2" id="KW-0472">Membrane</keyword>
<dbReference type="Proteomes" id="UP000078512">
    <property type="component" value="Unassembled WGS sequence"/>
</dbReference>
<dbReference type="OrthoDB" id="2412728at2759"/>
<sequence length="106" mass="12129">MSTTILYYGVAAGIFLVALVFCYAYELSNVYLYYPLAAYVGYNISMKLINFFAPTAWEPAPPPPPKNRQEKKKQAKEAEFQARKAEKVSRRDADALRKQAEARERD</sequence>
<keyword evidence="2" id="KW-1133">Transmembrane helix</keyword>
<dbReference type="EMBL" id="KV442013">
    <property type="protein sequence ID" value="OAQ35694.1"/>
    <property type="molecule type" value="Genomic_DNA"/>
</dbReference>
<accession>A0A197KH62</accession>
<feature type="compositionally biased region" description="Basic and acidic residues" evidence="1">
    <location>
        <begin position="75"/>
        <end position="106"/>
    </location>
</feature>
<organism evidence="3 4">
    <name type="scientific">Linnemannia elongata AG-77</name>
    <dbReference type="NCBI Taxonomy" id="1314771"/>
    <lineage>
        <taxon>Eukaryota</taxon>
        <taxon>Fungi</taxon>
        <taxon>Fungi incertae sedis</taxon>
        <taxon>Mucoromycota</taxon>
        <taxon>Mortierellomycotina</taxon>
        <taxon>Mortierellomycetes</taxon>
        <taxon>Mortierellales</taxon>
        <taxon>Mortierellaceae</taxon>
        <taxon>Linnemannia</taxon>
    </lineage>
</organism>
<feature type="region of interest" description="Disordered" evidence="1">
    <location>
        <begin position="60"/>
        <end position="106"/>
    </location>
</feature>
<evidence type="ECO:0000313" key="4">
    <source>
        <dbReference type="Proteomes" id="UP000078512"/>
    </source>
</evidence>
<feature type="transmembrane region" description="Helical" evidence="2">
    <location>
        <begin position="32"/>
        <end position="53"/>
    </location>
</feature>
<protein>
    <submittedName>
        <fullName evidence="3">Uncharacterized protein</fullName>
    </submittedName>
</protein>
<reference evidence="3 4" key="1">
    <citation type="submission" date="2016-05" db="EMBL/GenBank/DDBJ databases">
        <title>Genome sequencing reveals origins of a unique bacterial endosymbiosis in the earliest lineages of terrestrial Fungi.</title>
        <authorList>
            <consortium name="DOE Joint Genome Institute"/>
            <person name="Uehling J."/>
            <person name="Gryganskyi A."/>
            <person name="Hameed K."/>
            <person name="Tschaplinski T."/>
            <person name="Misztal P."/>
            <person name="Wu S."/>
            <person name="Desiro A."/>
            <person name="Vande Pol N."/>
            <person name="Du Z.-Y."/>
            <person name="Zienkiewicz A."/>
            <person name="Zienkiewicz K."/>
            <person name="Morin E."/>
            <person name="Tisserant E."/>
            <person name="Splivallo R."/>
            <person name="Hainaut M."/>
            <person name="Henrissat B."/>
            <person name="Ohm R."/>
            <person name="Kuo A."/>
            <person name="Yan J."/>
            <person name="Lipzen A."/>
            <person name="Nolan M."/>
            <person name="Labutti K."/>
            <person name="Barry K."/>
            <person name="Goldstein A."/>
            <person name="Labbe J."/>
            <person name="Schadt C."/>
            <person name="Tuskan G."/>
            <person name="Grigoriev I."/>
            <person name="Martin F."/>
            <person name="Vilgalys R."/>
            <person name="Bonito G."/>
        </authorList>
    </citation>
    <scope>NUCLEOTIDE SEQUENCE [LARGE SCALE GENOMIC DNA]</scope>
    <source>
        <strain evidence="3 4">AG-77</strain>
    </source>
</reference>
<proteinExistence type="predicted"/>
<dbReference type="AlphaFoldDB" id="A0A197KH62"/>
<gene>
    <name evidence="3" type="ORF">K457DRAFT_132388</name>
</gene>
<keyword evidence="2" id="KW-0812">Transmembrane</keyword>
<evidence type="ECO:0000256" key="2">
    <source>
        <dbReference type="SAM" id="Phobius"/>
    </source>
</evidence>
<evidence type="ECO:0000256" key="1">
    <source>
        <dbReference type="SAM" id="MobiDB-lite"/>
    </source>
</evidence>